<accession>A0A4U6UUF4</accession>
<gene>
    <name evidence="2" type="ORF">SEVIR_5G420400v2</name>
</gene>
<sequence>MRAFVEDTAGTGGGGGRRRGRISAATADGGRRESSWRRSGERRAGGRAPPRGVARRARACMWTRGSWSPARLVPSRGRESVCVPGMSTGVWPVAVWVPSSAWPRQSLATILIPFAVSRPLWKERNARVFRGAELTPSQLLMAIKQEGDNWIAAGDEHLGRLFRE</sequence>
<evidence type="ECO:0000256" key="1">
    <source>
        <dbReference type="SAM" id="MobiDB-lite"/>
    </source>
</evidence>
<protein>
    <submittedName>
        <fullName evidence="2">Uncharacterized protein</fullName>
    </submittedName>
</protein>
<dbReference type="Gramene" id="TKW18263">
    <property type="protein sequence ID" value="TKW18263"/>
    <property type="gene ID" value="SEVIR_5G420400v2"/>
</dbReference>
<dbReference type="AlphaFoldDB" id="A0A4U6UUF4"/>
<keyword evidence="3" id="KW-1185">Reference proteome</keyword>
<reference evidence="2" key="1">
    <citation type="submission" date="2019-03" db="EMBL/GenBank/DDBJ databases">
        <title>WGS assembly of Setaria viridis.</title>
        <authorList>
            <person name="Huang P."/>
            <person name="Jenkins J."/>
            <person name="Grimwood J."/>
            <person name="Barry K."/>
            <person name="Healey A."/>
            <person name="Mamidi S."/>
            <person name="Sreedasyam A."/>
            <person name="Shu S."/>
            <person name="Feldman M."/>
            <person name="Wu J."/>
            <person name="Yu Y."/>
            <person name="Chen C."/>
            <person name="Johnson J."/>
            <person name="Rokhsar D."/>
            <person name="Baxter I."/>
            <person name="Schmutz J."/>
            <person name="Brutnell T."/>
            <person name="Kellogg E."/>
        </authorList>
    </citation>
    <scope>NUCLEOTIDE SEQUENCE [LARGE SCALE GENOMIC DNA]</scope>
</reference>
<name>A0A4U6UUF4_SETVI</name>
<evidence type="ECO:0000313" key="3">
    <source>
        <dbReference type="Proteomes" id="UP000298652"/>
    </source>
</evidence>
<feature type="region of interest" description="Disordered" evidence="1">
    <location>
        <begin position="1"/>
        <end position="53"/>
    </location>
</feature>
<organism evidence="2 3">
    <name type="scientific">Setaria viridis</name>
    <name type="common">Green bristlegrass</name>
    <name type="synonym">Setaria italica subsp. viridis</name>
    <dbReference type="NCBI Taxonomy" id="4556"/>
    <lineage>
        <taxon>Eukaryota</taxon>
        <taxon>Viridiplantae</taxon>
        <taxon>Streptophyta</taxon>
        <taxon>Embryophyta</taxon>
        <taxon>Tracheophyta</taxon>
        <taxon>Spermatophyta</taxon>
        <taxon>Magnoliopsida</taxon>
        <taxon>Liliopsida</taxon>
        <taxon>Poales</taxon>
        <taxon>Poaceae</taxon>
        <taxon>PACMAD clade</taxon>
        <taxon>Panicoideae</taxon>
        <taxon>Panicodae</taxon>
        <taxon>Paniceae</taxon>
        <taxon>Cenchrinae</taxon>
        <taxon>Setaria</taxon>
    </lineage>
</organism>
<proteinExistence type="predicted"/>
<feature type="compositionally biased region" description="Basic and acidic residues" evidence="1">
    <location>
        <begin position="29"/>
        <end position="44"/>
    </location>
</feature>
<evidence type="ECO:0000313" key="2">
    <source>
        <dbReference type="EMBL" id="TKW18263.1"/>
    </source>
</evidence>
<dbReference type="Proteomes" id="UP000298652">
    <property type="component" value="Chromosome 5"/>
</dbReference>
<dbReference type="EMBL" id="CM016556">
    <property type="protein sequence ID" value="TKW18263.1"/>
    <property type="molecule type" value="Genomic_DNA"/>
</dbReference>